<dbReference type="OrthoDB" id="6038972at2759"/>
<feature type="chain" id="PRO_5038823301" evidence="1">
    <location>
        <begin position="22"/>
        <end position="237"/>
    </location>
</feature>
<reference evidence="2" key="2">
    <citation type="submission" date="2020-11" db="EMBL/GenBank/DDBJ databases">
        <authorList>
            <person name="McCartney M.A."/>
            <person name="Auch B."/>
            <person name="Kono T."/>
            <person name="Mallez S."/>
            <person name="Becker A."/>
            <person name="Gohl D.M."/>
            <person name="Silverstein K.A.T."/>
            <person name="Koren S."/>
            <person name="Bechman K.B."/>
            <person name="Herman A."/>
            <person name="Abrahante J.E."/>
            <person name="Garbe J."/>
        </authorList>
    </citation>
    <scope>NUCLEOTIDE SEQUENCE</scope>
    <source>
        <strain evidence="2">Duluth1</strain>
        <tissue evidence="2">Whole animal</tissue>
    </source>
</reference>
<keyword evidence="3" id="KW-1185">Reference proteome</keyword>
<evidence type="ECO:0000256" key="1">
    <source>
        <dbReference type="SAM" id="SignalP"/>
    </source>
</evidence>
<protein>
    <submittedName>
        <fullName evidence="2">Uncharacterized protein</fullName>
    </submittedName>
</protein>
<name>A0A9D4BMZ4_DREPO</name>
<accession>A0A9D4BMZ4</accession>
<sequence length="237" mass="27444">MSDYILTCVAVLAICLGITHCESEESPKEKPQCKSNAHVCTSLMRYPDGTEFDEGPYCQCPGCVNKWIANDYMSLSWPHYERADKTVQYRFCVPIIPERECQPGDLAVTMATTSGEWSPHVREARCACPDNMYELLGWWRHHMSKYDNNTSQWIYEYFCEKPQCETDRALCSKIYVDQLTDGSKPIVTGYNFLCSCADGFKCPDRDESDERKETIETDHRGTYIPRFCTETHKHYKK</sequence>
<reference evidence="2" key="1">
    <citation type="journal article" date="2019" name="bioRxiv">
        <title>The Genome of the Zebra Mussel, Dreissena polymorpha: A Resource for Invasive Species Research.</title>
        <authorList>
            <person name="McCartney M.A."/>
            <person name="Auch B."/>
            <person name="Kono T."/>
            <person name="Mallez S."/>
            <person name="Zhang Y."/>
            <person name="Obille A."/>
            <person name="Becker A."/>
            <person name="Abrahante J.E."/>
            <person name="Garbe J."/>
            <person name="Badalamenti J.P."/>
            <person name="Herman A."/>
            <person name="Mangelson H."/>
            <person name="Liachko I."/>
            <person name="Sullivan S."/>
            <person name="Sone E.D."/>
            <person name="Koren S."/>
            <person name="Silverstein K.A.T."/>
            <person name="Beckman K.B."/>
            <person name="Gohl D.M."/>
        </authorList>
    </citation>
    <scope>NUCLEOTIDE SEQUENCE</scope>
    <source>
        <strain evidence="2">Duluth1</strain>
        <tissue evidence="2">Whole animal</tissue>
    </source>
</reference>
<dbReference type="Proteomes" id="UP000828390">
    <property type="component" value="Unassembled WGS sequence"/>
</dbReference>
<dbReference type="EMBL" id="JAIWYP010000014">
    <property type="protein sequence ID" value="KAH3709861.1"/>
    <property type="molecule type" value="Genomic_DNA"/>
</dbReference>
<organism evidence="2 3">
    <name type="scientific">Dreissena polymorpha</name>
    <name type="common">Zebra mussel</name>
    <name type="synonym">Mytilus polymorpha</name>
    <dbReference type="NCBI Taxonomy" id="45954"/>
    <lineage>
        <taxon>Eukaryota</taxon>
        <taxon>Metazoa</taxon>
        <taxon>Spiralia</taxon>
        <taxon>Lophotrochozoa</taxon>
        <taxon>Mollusca</taxon>
        <taxon>Bivalvia</taxon>
        <taxon>Autobranchia</taxon>
        <taxon>Heteroconchia</taxon>
        <taxon>Euheterodonta</taxon>
        <taxon>Imparidentia</taxon>
        <taxon>Neoheterodontei</taxon>
        <taxon>Myida</taxon>
        <taxon>Dreissenoidea</taxon>
        <taxon>Dreissenidae</taxon>
        <taxon>Dreissena</taxon>
    </lineage>
</organism>
<gene>
    <name evidence="2" type="ORF">DPMN_069326</name>
</gene>
<evidence type="ECO:0000313" key="3">
    <source>
        <dbReference type="Proteomes" id="UP000828390"/>
    </source>
</evidence>
<dbReference type="AlphaFoldDB" id="A0A9D4BMZ4"/>
<keyword evidence="1" id="KW-0732">Signal</keyword>
<feature type="signal peptide" evidence="1">
    <location>
        <begin position="1"/>
        <end position="21"/>
    </location>
</feature>
<comment type="caution">
    <text evidence="2">The sequence shown here is derived from an EMBL/GenBank/DDBJ whole genome shotgun (WGS) entry which is preliminary data.</text>
</comment>
<proteinExistence type="predicted"/>
<evidence type="ECO:0000313" key="2">
    <source>
        <dbReference type="EMBL" id="KAH3709861.1"/>
    </source>
</evidence>